<organism evidence="2 3">
    <name type="scientific">Microthyrium microscopicum</name>
    <dbReference type="NCBI Taxonomy" id="703497"/>
    <lineage>
        <taxon>Eukaryota</taxon>
        <taxon>Fungi</taxon>
        <taxon>Dikarya</taxon>
        <taxon>Ascomycota</taxon>
        <taxon>Pezizomycotina</taxon>
        <taxon>Dothideomycetes</taxon>
        <taxon>Dothideomycetes incertae sedis</taxon>
        <taxon>Microthyriales</taxon>
        <taxon>Microthyriaceae</taxon>
        <taxon>Microthyrium</taxon>
    </lineage>
</organism>
<dbReference type="AlphaFoldDB" id="A0A6A6TXZ9"/>
<dbReference type="Proteomes" id="UP000799302">
    <property type="component" value="Unassembled WGS sequence"/>
</dbReference>
<dbReference type="EMBL" id="MU004241">
    <property type="protein sequence ID" value="KAF2664955.1"/>
    <property type="molecule type" value="Genomic_DNA"/>
</dbReference>
<evidence type="ECO:0000256" key="1">
    <source>
        <dbReference type="SAM" id="SignalP"/>
    </source>
</evidence>
<keyword evidence="3" id="KW-1185">Reference proteome</keyword>
<protein>
    <submittedName>
        <fullName evidence="2">Uncharacterized protein</fullName>
    </submittedName>
</protein>
<feature type="signal peptide" evidence="1">
    <location>
        <begin position="1"/>
        <end position="16"/>
    </location>
</feature>
<dbReference type="InterPro" id="IPR011692">
    <property type="entry name" value="Stress_up-reg_Nod19"/>
</dbReference>
<evidence type="ECO:0000313" key="2">
    <source>
        <dbReference type="EMBL" id="KAF2664955.1"/>
    </source>
</evidence>
<accession>A0A6A6TXZ9</accession>
<name>A0A6A6TXZ9_9PEZI</name>
<feature type="chain" id="PRO_5025591926" evidence="1">
    <location>
        <begin position="17"/>
        <end position="389"/>
    </location>
</feature>
<keyword evidence="1" id="KW-0732">Signal</keyword>
<dbReference type="Pfam" id="PF07712">
    <property type="entry name" value="SURNod19"/>
    <property type="match status" value="1"/>
</dbReference>
<evidence type="ECO:0000313" key="3">
    <source>
        <dbReference type="Proteomes" id="UP000799302"/>
    </source>
</evidence>
<gene>
    <name evidence="2" type="ORF">BT63DRAFT_464214</name>
</gene>
<dbReference type="OrthoDB" id="3909090at2759"/>
<sequence>MKTSVIAFWLPLLIDGSVIRLEPRQSVGILGQGGPMKKALKIEQLPSKLNVTDAKRVRITYGPYIIKGTKTAKGLGNARSMDSGGTSFANGVDTDFPRDITILKAYTDVQNKAGKRMELKDGIYNHHTVFFDLNNRHASPYTCAAGKVGSKMATVPVFAAGATETTVQVYMASSGDVKSGYYLNKTGSITNMIDLVNYNTEDQEVYTMTELEYVPGKPAGYHDAYMTLIDPGICGGPSGAAIHAPKGVNKFSINSSDILMNEPGHFVYTSGHMHDGGVNVILKVNDEIKCDSKALYGGEGHTTVVDGKTWQTIRETTSCNQAIKVKKGDRIYMQANYDVELHPSREMGGGHGGHGGMKWLSSAQAGSSMMDGGDAEQMALFAAYFSPDN</sequence>
<reference evidence="2" key="1">
    <citation type="journal article" date="2020" name="Stud. Mycol.">
        <title>101 Dothideomycetes genomes: a test case for predicting lifestyles and emergence of pathogens.</title>
        <authorList>
            <person name="Haridas S."/>
            <person name="Albert R."/>
            <person name="Binder M."/>
            <person name="Bloem J."/>
            <person name="Labutti K."/>
            <person name="Salamov A."/>
            <person name="Andreopoulos B."/>
            <person name="Baker S."/>
            <person name="Barry K."/>
            <person name="Bills G."/>
            <person name="Bluhm B."/>
            <person name="Cannon C."/>
            <person name="Castanera R."/>
            <person name="Culley D."/>
            <person name="Daum C."/>
            <person name="Ezra D."/>
            <person name="Gonzalez J."/>
            <person name="Henrissat B."/>
            <person name="Kuo A."/>
            <person name="Liang C."/>
            <person name="Lipzen A."/>
            <person name="Lutzoni F."/>
            <person name="Magnuson J."/>
            <person name="Mondo S."/>
            <person name="Nolan M."/>
            <person name="Ohm R."/>
            <person name="Pangilinan J."/>
            <person name="Park H.-J."/>
            <person name="Ramirez L."/>
            <person name="Alfaro M."/>
            <person name="Sun H."/>
            <person name="Tritt A."/>
            <person name="Yoshinaga Y."/>
            <person name="Zwiers L.-H."/>
            <person name="Turgeon B."/>
            <person name="Goodwin S."/>
            <person name="Spatafora J."/>
            <person name="Crous P."/>
            <person name="Grigoriev I."/>
        </authorList>
    </citation>
    <scope>NUCLEOTIDE SEQUENCE</scope>
    <source>
        <strain evidence="2">CBS 115976</strain>
    </source>
</reference>
<proteinExistence type="predicted"/>